<dbReference type="AlphaFoldDB" id="A0A1B6D388"/>
<dbReference type="GO" id="GO:0005929">
    <property type="term" value="C:cilium"/>
    <property type="evidence" value="ECO:0007669"/>
    <property type="project" value="TreeGrafter"/>
</dbReference>
<evidence type="ECO:0000259" key="1">
    <source>
        <dbReference type="Pfam" id="PF07986"/>
    </source>
</evidence>
<name>A0A1B6D388_9HEMI</name>
<dbReference type="InterPro" id="IPR012945">
    <property type="entry name" value="Tubulin-bd_cofactor_C_dom"/>
</dbReference>
<organism evidence="2">
    <name type="scientific">Clastoptera arizonana</name>
    <name type="common">Arizona spittle bug</name>
    <dbReference type="NCBI Taxonomy" id="38151"/>
    <lineage>
        <taxon>Eukaryota</taxon>
        <taxon>Metazoa</taxon>
        <taxon>Ecdysozoa</taxon>
        <taxon>Arthropoda</taxon>
        <taxon>Hexapoda</taxon>
        <taxon>Insecta</taxon>
        <taxon>Pterygota</taxon>
        <taxon>Neoptera</taxon>
        <taxon>Paraneoptera</taxon>
        <taxon>Hemiptera</taxon>
        <taxon>Auchenorrhyncha</taxon>
        <taxon>Cercopoidea</taxon>
        <taxon>Clastopteridae</taxon>
        <taxon>Clastoptera</taxon>
    </lineage>
</organism>
<reference evidence="2" key="1">
    <citation type="submission" date="2015-12" db="EMBL/GenBank/DDBJ databases">
        <title>De novo transcriptome assembly of four potential Pierce s Disease insect vectors from Arizona vineyards.</title>
        <authorList>
            <person name="Tassone E.E."/>
        </authorList>
    </citation>
    <scope>NUCLEOTIDE SEQUENCE</scope>
</reference>
<dbReference type="InterPro" id="IPR039093">
    <property type="entry name" value="XRP2"/>
</dbReference>
<dbReference type="SUPFAM" id="SSF69340">
    <property type="entry name" value="C-terminal domain of adenylylcyclase associated protein"/>
    <property type="match status" value="1"/>
</dbReference>
<proteinExistence type="predicted"/>
<dbReference type="InterPro" id="IPR016098">
    <property type="entry name" value="CAP/MinC_C"/>
</dbReference>
<accession>A0A1B6D388</accession>
<dbReference type="GO" id="GO:0006892">
    <property type="term" value="P:post-Golgi vesicle-mediated transport"/>
    <property type="evidence" value="ECO:0007669"/>
    <property type="project" value="TreeGrafter"/>
</dbReference>
<dbReference type="Pfam" id="PF07986">
    <property type="entry name" value="TBCC"/>
    <property type="match status" value="1"/>
</dbReference>
<dbReference type="Gene3D" id="2.160.20.70">
    <property type="match status" value="1"/>
</dbReference>
<evidence type="ECO:0000313" key="2">
    <source>
        <dbReference type="EMBL" id="JAS20106.1"/>
    </source>
</evidence>
<feature type="domain" description="Tubulin binding cofactor C-like" evidence="1">
    <location>
        <begin position="57"/>
        <end position="96"/>
    </location>
</feature>
<dbReference type="PANTHER" id="PTHR15440">
    <property type="entry name" value="XRP2 PROTEIN"/>
    <property type="match status" value="1"/>
</dbReference>
<dbReference type="PANTHER" id="PTHR15440:SF0">
    <property type="entry name" value="PROTEIN XRP2"/>
    <property type="match status" value="1"/>
</dbReference>
<dbReference type="EMBL" id="GEDC01017192">
    <property type="protein sequence ID" value="JAS20106.1"/>
    <property type="molecule type" value="Transcribed_RNA"/>
</dbReference>
<dbReference type="GO" id="GO:0005096">
    <property type="term" value="F:GTPase activator activity"/>
    <property type="evidence" value="ECO:0007669"/>
    <property type="project" value="InterPro"/>
</dbReference>
<gene>
    <name evidence="2" type="ORF">g.9642</name>
</gene>
<dbReference type="GO" id="GO:1990075">
    <property type="term" value="C:periciliary membrane compartment"/>
    <property type="evidence" value="ECO:0007669"/>
    <property type="project" value="TreeGrafter"/>
</dbReference>
<sequence>MGFIFSKCTKKIERNGENSLLKKYSWDDKKSVVDPSDYILNELLNKEAWKLPGDINGEQIVIKNCTNTLIYVLDHINMVTIDDCIGCKIITGPVKEFRSNCTVVIKKITARDTLPTLSNVPFNMPQSFAIWNRWARQLMR</sequence>
<dbReference type="InterPro" id="IPR036223">
    <property type="entry name" value="CAP_C_sf"/>
</dbReference>
<protein>
    <recommendedName>
        <fullName evidence="1">Tubulin binding cofactor C-like domain-containing protein</fullName>
    </recommendedName>
</protein>